<reference evidence="1 2" key="1">
    <citation type="journal article" date="2016" name="Nat. Commun.">
        <title>Thousands of microbial genomes shed light on interconnected biogeochemical processes in an aquifer system.</title>
        <authorList>
            <person name="Anantharaman K."/>
            <person name="Brown C.T."/>
            <person name="Hug L.A."/>
            <person name="Sharon I."/>
            <person name="Castelle C.J."/>
            <person name="Probst A.J."/>
            <person name="Thomas B.C."/>
            <person name="Singh A."/>
            <person name="Wilkins M.J."/>
            <person name="Karaoz U."/>
            <person name="Brodie E.L."/>
            <person name="Williams K.H."/>
            <person name="Hubbard S.S."/>
            <person name="Banfield J.F."/>
        </authorList>
    </citation>
    <scope>NUCLEOTIDE SEQUENCE [LARGE SCALE GENOMIC DNA]</scope>
</reference>
<proteinExistence type="predicted"/>
<comment type="caution">
    <text evidence="1">The sequence shown here is derived from an EMBL/GenBank/DDBJ whole genome shotgun (WGS) entry which is preliminary data.</text>
</comment>
<gene>
    <name evidence="1" type="ORF">A2785_03780</name>
</gene>
<organism evidence="1 2">
    <name type="scientific">Candidatus Chisholmbacteria bacterium RIFCSPHIGHO2_01_FULL_49_18</name>
    <dbReference type="NCBI Taxonomy" id="1797590"/>
    <lineage>
        <taxon>Bacteria</taxon>
        <taxon>Candidatus Chisholmiibacteriota</taxon>
    </lineage>
</organism>
<dbReference type="EMBL" id="MHCI01000009">
    <property type="protein sequence ID" value="OGY16858.1"/>
    <property type="molecule type" value="Genomic_DNA"/>
</dbReference>
<dbReference type="AlphaFoldDB" id="A0A1G1VN79"/>
<evidence type="ECO:0000313" key="1">
    <source>
        <dbReference type="EMBL" id="OGY16858.1"/>
    </source>
</evidence>
<dbReference type="Proteomes" id="UP000179069">
    <property type="component" value="Unassembled WGS sequence"/>
</dbReference>
<protein>
    <submittedName>
        <fullName evidence="1">Uncharacterized protein</fullName>
    </submittedName>
</protein>
<sequence>MERVSFDRGAKDFDRFSRLYFVMSERFSYGALGVEQTAVVIDAYEQTRSCLRTSLIDGVYVSPATVSRVVQEAVTEGILEPTVKRRSGRPTADRKRITNLLVQYPAASDKELAPLAGVSQFTVARVRRGMEQ</sequence>
<evidence type="ECO:0000313" key="2">
    <source>
        <dbReference type="Proteomes" id="UP000179069"/>
    </source>
</evidence>
<accession>A0A1G1VN79</accession>
<name>A0A1G1VN79_9BACT</name>